<evidence type="ECO:0000313" key="2">
    <source>
        <dbReference type="EMBL" id="CAI9291263.1"/>
    </source>
</evidence>
<proteinExistence type="predicted"/>
<feature type="domain" description="Transposase (putative) gypsy type" evidence="1">
    <location>
        <begin position="26"/>
        <end position="92"/>
    </location>
</feature>
<keyword evidence="3" id="KW-1185">Reference proteome</keyword>
<name>A0AA35ZEW2_LACSI</name>
<gene>
    <name evidence="2" type="ORF">LSALG_LOCUS30413</name>
</gene>
<dbReference type="Pfam" id="PF04195">
    <property type="entry name" value="Transposase_28"/>
    <property type="match status" value="1"/>
</dbReference>
<dbReference type="AlphaFoldDB" id="A0AA35ZEW2"/>
<dbReference type="InterPro" id="IPR007321">
    <property type="entry name" value="Transposase_28"/>
</dbReference>
<protein>
    <recommendedName>
        <fullName evidence="1">Transposase (putative) gypsy type domain-containing protein</fullName>
    </recommendedName>
</protein>
<accession>A0AA35ZEW2</accession>
<reference evidence="2" key="1">
    <citation type="submission" date="2023-04" db="EMBL/GenBank/DDBJ databases">
        <authorList>
            <person name="Vijverberg K."/>
            <person name="Xiong W."/>
            <person name="Schranz E."/>
        </authorList>
    </citation>
    <scope>NUCLEOTIDE SEQUENCE</scope>
</reference>
<sequence>MASFLWTVWSSRWPVLPSRPPPRKVVVYQKTLDAGLRLPLTDFQEEVLQNDGCSIQMLTPNAVNKVVAFEMICQPNGYLPDYFMFKYFFRFCCTGDKYTFSIQRGGHTLVPDGRTPKSWQDRWL</sequence>
<evidence type="ECO:0000259" key="1">
    <source>
        <dbReference type="Pfam" id="PF04195"/>
    </source>
</evidence>
<dbReference type="Proteomes" id="UP001177003">
    <property type="component" value="Chromosome 6"/>
</dbReference>
<dbReference type="EMBL" id="OX465082">
    <property type="protein sequence ID" value="CAI9291263.1"/>
    <property type="molecule type" value="Genomic_DNA"/>
</dbReference>
<evidence type="ECO:0000313" key="3">
    <source>
        <dbReference type="Proteomes" id="UP001177003"/>
    </source>
</evidence>
<organism evidence="2 3">
    <name type="scientific">Lactuca saligna</name>
    <name type="common">Willowleaf lettuce</name>
    <dbReference type="NCBI Taxonomy" id="75948"/>
    <lineage>
        <taxon>Eukaryota</taxon>
        <taxon>Viridiplantae</taxon>
        <taxon>Streptophyta</taxon>
        <taxon>Embryophyta</taxon>
        <taxon>Tracheophyta</taxon>
        <taxon>Spermatophyta</taxon>
        <taxon>Magnoliopsida</taxon>
        <taxon>eudicotyledons</taxon>
        <taxon>Gunneridae</taxon>
        <taxon>Pentapetalae</taxon>
        <taxon>asterids</taxon>
        <taxon>campanulids</taxon>
        <taxon>Asterales</taxon>
        <taxon>Asteraceae</taxon>
        <taxon>Cichorioideae</taxon>
        <taxon>Cichorieae</taxon>
        <taxon>Lactucinae</taxon>
        <taxon>Lactuca</taxon>
    </lineage>
</organism>